<dbReference type="Gene3D" id="1.20.1480.30">
    <property type="entry name" value="Designed four-helix bundle protein"/>
    <property type="match status" value="1"/>
</dbReference>
<name>A0AAV3QSS5_LITER</name>
<protein>
    <submittedName>
        <fullName evidence="2">Uncharacterized protein</fullName>
    </submittedName>
</protein>
<reference evidence="2 3" key="1">
    <citation type="submission" date="2024-01" db="EMBL/GenBank/DDBJ databases">
        <title>The complete chloroplast genome sequence of Lithospermum erythrorhizon: insights into the phylogenetic relationship among Boraginaceae species and the maternal lineages of purple gromwells.</title>
        <authorList>
            <person name="Okada T."/>
            <person name="Watanabe K."/>
        </authorList>
    </citation>
    <scope>NUCLEOTIDE SEQUENCE [LARGE SCALE GENOMIC DNA]</scope>
</reference>
<gene>
    <name evidence="2" type="ORF">LIER_22159</name>
</gene>
<organism evidence="2 3">
    <name type="scientific">Lithospermum erythrorhizon</name>
    <name type="common">Purple gromwell</name>
    <name type="synonym">Lithospermum officinale var. erythrorhizon</name>
    <dbReference type="NCBI Taxonomy" id="34254"/>
    <lineage>
        <taxon>Eukaryota</taxon>
        <taxon>Viridiplantae</taxon>
        <taxon>Streptophyta</taxon>
        <taxon>Embryophyta</taxon>
        <taxon>Tracheophyta</taxon>
        <taxon>Spermatophyta</taxon>
        <taxon>Magnoliopsida</taxon>
        <taxon>eudicotyledons</taxon>
        <taxon>Gunneridae</taxon>
        <taxon>Pentapetalae</taxon>
        <taxon>asterids</taxon>
        <taxon>lamiids</taxon>
        <taxon>Boraginales</taxon>
        <taxon>Boraginaceae</taxon>
        <taxon>Boraginoideae</taxon>
        <taxon>Lithospermeae</taxon>
        <taxon>Lithospermum</taxon>
    </lineage>
</organism>
<comment type="caution">
    <text evidence="2">The sequence shown here is derived from an EMBL/GenBank/DDBJ whole genome shotgun (WGS) entry which is preliminary data.</text>
</comment>
<evidence type="ECO:0000313" key="2">
    <source>
        <dbReference type="EMBL" id="GAA0167167.1"/>
    </source>
</evidence>
<dbReference type="PANTHER" id="PTHR33735:SF26">
    <property type="entry name" value="PTERIN-BINDING DOMAIN-CONTAINING PROTEIN"/>
    <property type="match status" value="1"/>
</dbReference>
<keyword evidence="1" id="KW-0175">Coiled coil</keyword>
<dbReference type="Proteomes" id="UP001454036">
    <property type="component" value="Unassembled WGS sequence"/>
</dbReference>
<proteinExistence type="predicted"/>
<feature type="coiled-coil region" evidence="1">
    <location>
        <begin position="167"/>
        <end position="197"/>
    </location>
</feature>
<evidence type="ECO:0000256" key="1">
    <source>
        <dbReference type="SAM" id="Coils"/>
    </source>
</evidence>
<sequence length="211" mass="23252">MATSFLSYNLTNLHHFNTTKIPQTRAYHPLSCHLTISKTPFSGNGSLHSFGTTYSAGPAVNVHRSKRFGEFKAVEAIPETAEGFLALFPADTPWYAWAGAAMVAIPLAIQRIVKLTNDVEAVADTIEVIADTVGKVAEQVDKAADDIVEKLPEGKLKEMISKVDDIAEATIRESQKVEDLMDKVEEMSNEMEEFIIQHTQKESANVTSEKK</sequence>
<keyword evidence="3" id="KW-1185">Reference proteome</keyword>
<dbReference type="AlphaFoldDB" id="A0AAV3QSS5"/>
<evidence type="ECO:0000313" key="3">
    <source>
        <dbReference type="Proteomes" id="UP001454036"/>
    </source>
</evidence>
<accession>A0AAV3QSS5</accession>
<dbReference type="EMBL" id="BAABME010005988">
    <property type="protein sequence ID" value="GAA0167167.1"/>
    <property type="molecule type" value="Genomic_DNA"/>
</dbReference>
<dbReference type="PANTHER" id="PTHR33735">
    <property type="entry name" value="EXPRESSED PROTEIN"/>
    <property type="match status" value="1"/>
</dbReference>